<name>A0A9X9MCL3_GULGU</name>
<dbReference type="Proteomes" id="UP000269945">
    <property type="component" value="Unassembled WGS sequence"/>
</dbReference>
<reference evidence="1 2" key="1">
    <citation type="submission" date="2018-10" db="EMBL/GenBank/DDBJ databases">
        <authorList>
            <person name="Ekblom R."/>
            <person name="Jareborg N."/>
        </authorList>
    </citation>
    <scope>NUCLEOTIDE SEQUENCE [LARGE SCALE GENOMIC DNA]</scope>
    <source>
        <tissue evidence="1">Muscle</tissue>
    </source>
</reference>
<protein>
    <submittedName>
        <fullName evidence="1">Uncharacterized protein</fullName>
    </submittedName>
</protein>
<organism evidence="1 2">
    <name type="scientific">Gulo gulo</name>
    <name type="common">Wolverine</name>
    <name type="synonym">Gluton</name>
    <dbReference type="NCBI Taxonomy" id="48420"/>
    <lineage>
        <taxon>Eukaryota</taxon>
        <taxon>Metazoa</taxon>
        <taxon>Chordata</taxon>
        <taxon>Craniata</taxon>
        <taxon>Vertebrata</taxon>
        <taxon>Euteleostomi</taxon>
        <taxon>Mammalia</taxon>
        <taxon>Eutheria</taxon>
        <taxon>Laurasiatheria</taxon>
        <taxon>Carnivora</taxon>
        <taxon>Caniformia</taxon>
        <taxon>Musteloidea</taxon>
        <taxon>Mustelidae</taxon>
        <taxon>Guloninae</taxon>
        <taxon>Gulo</taxon>
    </lineage>
</organism>
<evidence type="ECO:0000313" key="1">
    <source>
        <dbReference type="EMBL" id="VCX42340.1"/>
    </source>
</evidence>
<dbReference type="AlphaFoldDB" id="A0A9X9MCL3"/>
<proteinExistence type="predicted"/>
<accession>A0A9X9MCL3</accession>
<comment type="caution">
    <text evidence="1">The sequence shown here is derived from an EMBL/GenBank/DDBJ whole genome shotgun (WGS) entry which is preliminary data.</text>
</comment>
<sequence>MHLYRDPHSPFLCTLKRRPHRTRTSSVSPCSESGDQLALGKSLPSHVISSRRWAVLSLQLWIPCYL</sequence>
<evidence type="ECO:0000313" key="2">
    <source>
        <dbReference type="Proteomes" id="UP000269945"/>
    </source>
</evidence>
<keyword evidence="2" id="KW-1185">Reference proteome</keyword>
<gene>
    <name evidence="1" type="ORF">BN2614_LOCUS1</name>
</gene>
<dbReference type="EMBL" id="CYRY02046584">
    <property type="protein sequence ID" value="VCX42340.1"/>
    <property type="molecule type" value="Genomic_DNA"/>
</dbReference>